<dbReference type="InterPro" id="IPR006045">
    <property type="entry name" value="Cupin_1"/>
</dbReference>
<protein>
    <recommendedName>
        <fullName evidence="1">Cupin type-1 domain-containing protein</fullName>
    </recommendedName>
</protein>
<dbReference type="SUPFAM" id="SSF51182">
    <property type="entry name" value="RmlC-like cupins"/>
    <property type="match status" value="1"/>
</dbReference>
<sequence>MPSGATGLRVRSGWMEQGDLVFAPQGFLHYFENASADAPLDVLVVFNTSAKEPSDDIGIVATVNALPREVLAASFGVPMAAFAQVPTEIKPVGITRRR</sequence>
<dbReference type="AlphaFoldDB" id="A0A6G9YP85"/>
<name>A0A6G9YP85_9NOCA</name>
<organism evidence="2 3">
    <name type="scientific">Nocardia arthritidis</name>
    <dbReference type="NCBI Taxonomy" id="228602"/>
    <lineage>
        <taxon>Bacteria</taxon>
        <taxon>Bacillati</taxon>
        <taxon>Actinomycetota</taxon>
        <taxon>Actinomycetes</taxon>
        <taxon>Mycobacteriales</taxon>
        <taxon>Nocardiaceae</taxon>
        <taxon>Nocardia</taxon>
    </lineage>
</organism>
<dbReference type="Gene3D" id="2.60.120.10">
    <property type="entry name" value="Jelly Rolls"/>
    <property type="match status" value="1"/>
</dbReference>
<dbReference type="RefSeq" id="WP_238846836.1">
    <property type="nucleotide sequence ID" value="NZ_CP046172.1"/>
</dbReference>
<dbReference type="InterPro" id="IPR011051">
    <property type="entry name" value="RmlC_Cupin_sf"/>
</dbReference>
<dbReference type="KEGG" id="nah:F5544_35970"/>
<dbReference type="Proteomes" id="UP000503540">
    <property type="component" value="Chromosome"/>
</dbReference>
<keyword evidence="3" id="KW-1185">Reference proteome</keyword>
<accession>A0A6G9YP85</accession>
<dbReference type="EMBL" id="CP046172">
    <property type="protein sequence ID" value="QIS15024.1"/>
    <property type="molecule type" value="Genomic_DNA"/>
</dbReference>
<gene>
    <name evidence="2" type="ORF">F5544_35970</name>
</gene>
<dbReference type="InterPro" id="IPR014710">
    <property type="entry name" value="RmlC-like_jellyroll"/>
</dbReference>
<reference evidence="2 3" key="1">
    <citation type="journal article" date="2019" name="ACS Chem. Biol.">
        <title>Identification and Mobilization of a Cryptic Antibiotic Biosynthesis Gene Locus from a Human-Pathogenic Nocardia Isolate.</title>
        <authorList>
            <person name="Herisse M."/>
            <person name="Ishida K."/>
            <person name="Porter J.L."/>
            <person name="Howden B."/>
            <person name="Hertweck C."/>
            <person name="Stinear T.P."/>
            <person name="Pidot S.J."/>
        </authorList>
    </citation>
    <scope>NUCLEOTIDE SEQUENCE [LARGE SCALE GENOMIC DNA]</scope>
    <source>
        <strain evidence="2 3">AUSMDU00012717</strain>
    </source>
</reference>
<proteinExistence type="predicted"/>
<evidence type="ECO:0000313" key="2">
    <source>
        <dbReference type="EMBL" id="QIS15024.1"/>
    </source>
</evidence>
<evidence type="ECO:0000313" key="3">
    <source>
        <dbReference type="Proteomes" id="UP000503540"/>
    </source>
</evidence>
<evidence type="ECO:0000259" key="1">
    <source>
        <dbReference type="Pfam" id="PF00190"/>
    </source>
</evidence>
<dbReference type="Pfam" id="PF00190">
    <property type="entry name" value="Cupin_1"/>
    <property type="match status" value="1"/>
</dbReference>
<feature type="domain" description="Cupin type-1" evidence="1">
    <location>
        <begin position="9"/>
        <end position="77"/>
    </location>
</feature>